<dbReference type="Proteomes" id="UP000308600">
    <property type="component" value="Unassembled WGS sequence"/>
</dbReference>
<evidence type="ECO:0000313" key="1">
    <source>
        <dbReference type="EMBL" id="TFK61007.1"/>
    </source>
</evidence>
<keyword evidence="2" id="KW-1185">Reference proteome</keyword>
<accession>A0ACD3A5M8</accession>
<protein>
    <submittedName>
        <fullName evidence="1">Uncharacterized protein</fullName>
    </submittedName>
</protein>
<reference evidence="1 2" key="1">
    <citation type="journal article" date="2019" name="Nat. Ecol. Evol.">
        <title>Megaphylogeny resolves global patterns of mushroom evolution.</title>
        <authorList>
            <person name="Varga T."/>
            <person name="Krizsan K."/>
            <person name="Foldi C."/>
            <person name="Dima B."/>
            <person name="Sanchez-Garcia M."/>
            <person name="Sanchez-Ramirez S."/>
            <person name="Szollosi G.J."/>
            <person name="Szarkandi J.G."/>
            <person name="Papp V."/>
            <person name="Albert L."/>
            <person name="Andreopoulos W."/>
            <person name="Angelini C."/>
            <person name="Antonin V."/>
            <person name="Barry K.W."/>
            <person name="Bougher N.L."/>
            <person name="Buchanan P."/>
            <person name="Buyck B."/>
            <person name="Bense V."/>
            <person name="Catcheside P."/>
            <person name="Chovatia M."/>
            <person name="Cooper J."/>
            <person name="Damon W."/>
            <person name="Desjardin D."/>
            <person name="Finy P."/>
            <person name="Geml J."/>
            <person name="Haridas S."/>
            <person name="Hughes K."/>
            <person name="Justo A."/>
            <person name="Karasinski D."/>
            <person name="Kautmanova I."/>
            <person name="Kiss B."/>
            <person name="Kocsube S."/>
            <person name="Kotiranta H."/>
            <person name="LaButti K.M."/>
            <person name="Lechner B.E."/>
            <person name="Liimatainen K."/>
            <person name="Lipzen A."/>
            <person name="Lukacs Z."/>
            <person name="Mihaltcheva S."/>
            <person name="Morgado L.N."/>
            <person name="Niskanen T."/>
            <person name="Noordeloos M.E."/>
            <person name="Ohm R.A."/>
            <person name="Ortiz-Santana B."/>
            <person name="Ovrebo C."/>
            <person name="Racz N."/>
            <person name="Riley R."/>
            <person name="Savchenko A."/>
            <person name="Shiryaev A."/>
            <person name="Soop K."/>
            <person name="Spirin V."/>
            <person name="Szebenyi C."/>
            <person name="Tomsovsky M."/>
            <person name="Tulloss R.E."/>
            <person name="Uehling J."/>
            <person name="Grigoriev I.V."/>
            <person name="Vagvolgyi C."/>
            <person name="Papp T."/>
            <person name="Martin F.M."/>
            <person name="Miettinen O."/>
            <person name="Hibbett D.S."/>
            <person name="Nagy L.G."/>
        </authorList>
    </citation>
    <scope>NUCLEOTIDE SEQUENCE [LARGE SCALE GENOMIC DNA]</scope>
    <source>
        <strain evidence="1 2">NL-1719</strain>
    </source>
</reference>
<organism evidence="1 2">
    <name type="scientific">Pluteus cervinus</name>
    <dbReference type="NCBI Taxonomy" id="181527"/>
    <lineage>
        <taxon>Eukaryota</taxon>
        <taxon>Fungi</taxon>
        <taxon>Dikarya</taxon>
        <taxon>Basidiomycota</taxon>
        <taxon>Agaricomycotina</taxon>
        <taxon>Agaricomycetes</taxon>
        <taxon>Agaricomycetidae</taxon>
        <taxon>Agaricales</taxon>
        <taxon>Pluteineae</taxon>
        <taxon>Pluteaceae</taxon>
        <taxon>Pluteus</taxon>
    </lineage>
</organism>
<sequence length="106" mass="12200">MAFRLLDLLLELILKIFVDLGSQTLVQCRAVCAQSLEIITNDTELQYLIEFSQQEWSTPVYLSRLLESMIRPSGRLNALSSFIQTRSSLTDPHWHDLSFKVLQSLD</sequence>
<name>A0ACD3A5M8_9AGAR</name>
<gene>
    <name evidence="1" type="ORF">BDN72DRAFT_904493</name>
</gene>
<evidence type="ECO:0000313" key="2">
    <source>
        <dbReference type="Proteomes" id="UP000308600"/>
    </source>
</evidence>
<proteinExistence type="predicted"/>
<dbReference type="EMBL" id="ML208705">
    <property type="protein sequence ID" value="TFK61007.1"/>
    <property type="molecule type" value="Genomic_DNA"/>
</dbReference>